<gene>
    <name evidence="17" type="ORF">BSOLF_1075</name>
    <name evidence="16" type="ORF">BSOLF_1217</name>
</gene>
<dbReference type="GO" id="GO:0005886">
    <property type="term" value="C:plasma membrane"/>
    <property type="evidence" value="ECO:0007669"/>
    <property type="project" value="UniProtKB-SubCell"/>
</dbReference>
<dbReference type="PANTHER" id="PTHR45453">
    <property type="entry name" value="PHOSPHATE REGULON SENSOR PROTEIN PHOR"/>
    <property type="match status" value="1"/>
</dbReference>
<keyword evidence="4" id="KW-1003">Cell membrane</keyword>
<dbReference type="CDD" id="cd16922">
    <property type="entry name" value="HATPase_EvgS-ArcB-TorS-like"/>
    <property type="match status" value="1"/>
</dbReference>
<evidence type="ECO:0000256" key="6">
    <source>
        <dbReference type="ARBA" id="ARBA00022679"/>
    </source>
</evidence>
<keyword evidence="11 12" id="KW-0472">Membrane</keyword>
<dbReference type="GO" id="GO:0016036">
    <property type="term" value="P:cellular response to phosphate starvation"/>
    <property type="evidence" value="ECO:0007669"/>
    <property type="project" value="TreeGrafter"/>
</dbReference>
<evidence type="ECO:0000256" key="12">
    <source>
        <dbReference type="SAM" id="Phobius"/>
    </source>
</evidence>
<dbReference type="GO" id="GO:0005524">
    <property type="term" value="F:ATP binding"/>
    <property type="evidence" value="ECO:0007669"/>
    <property type="project" value="UniProtKB-KW"/>
</dbReference>
<dbReference type="SUPFAM" id="SSF55785">
    <property type="entry name" value="PYP-like sensor domain (PAS domain)"/>
    <property type="match status" value="1"/>
</dbReference>
<dbReference type="SMART" id="SM00388">
    <property type="entry name" value="HisKA"/>
    <property type="match status" value="1"/>
</dbReference>
<evidence type="ECO:0000256" key="3">
    <source>
        <dbReference type="ARBA" id="ARBA00012438"/>
    </source>
</evidence>
<dbReference type="PROSITE" id="PS50113">
    <property type="entry name" value="PAC"/>
    <property type="match status" value="1"/>
</dbReference>
<organism evidence="16 18">
    <name type="scientific">Candidatus Carbonibacillus altaicus</name>
    <dbReference type="NCBI Taxonomy" id="2163959"/>
    <lineage>
        <taxon>Bacteria</taxon>
        <taxon>Bacillati</taxon>
        <taxon>Bacillota</taxon>
        <taxon>Bacilli</taxon>
        <taxon>Bacillales</taxon>
        <taxon>Candidatus Carbonibacillus</taxon>
    </lineage>
</organism>
<evidence type="ECO:0000256" key="1">
    <source>
        <dbReference type="ARBA" id="ARBA00000085"/>
    </source>
</evidence>
<evidence type="ECO:0000256" key="5">
    <source>
        <dbReference type="ARBA" id="ARBA00022553"/>
    </source>
</evidence>
<evidence type="ECO:0000259" key="15">
    <source>
        <dbReference type="PROSITE" id="PS50885"/>
    </source>
</evidence>
<comment type="catalytic activity">
    <reaction evidence="1">
        <text>ATP + protein L-histidine = ADP + protein N-phospho-L-histidine.</text>
        <dbReference type="EC" id="2.7.13.3"/>
    </reaction>
</comment>
<evidence type="ECO:0000256" key="7">
    <source>
        <dbReference type="ARBA" id="ARBA00022741"/>
    </source>
</evidence>
<evidence type="ECO:0000256" key="9">
    <source>
        <dbReference type="ARBA" id="ARBA00022840"/>
    </source>
</evidence>
<evidence type="ECO:0000256" key="8">
    <source>
        <dbReference type="ARBA" id="ARBA00022777"/>
    </source>
</evidence>
<feature type="domain" description="PAC" evidence="14">
    <location>
        <begin position="305"/>
        <end position="356"/>
    </location>
</feature>
<dbReference type="GO" id="GO:0000155">
    <property type="term" value="F:phosphorelay sensor kinase activity"/>
    <property type="evidence" value="ECO:0007669"/>
    <property type="project" value="InterPro"/>
</dbReference>
<dbReference type="InterPro" id="IPR000700">
    <property type="entry name" value="PAS-assoc_C"/>
</dbReference>
<evidence type="ECO:0000259" key="14">
    <source>
        <dbReference type="PROSITE" id="PS50113"/>
    </source>
</evidence>
<dbReference type="InterPro" id="IPR036097">
    <property type="entry name" value="HisK_dim/P_sf"/>
</dbReference>
<dbReference type="InterPro" id="IPR003661">
    <property type="entry name" value="HisK_dim/P_dom"/>
</dbReference>
<dbReference type="AlphaFoldDB" id="A0A2R6XZP4"/>
<feature type="transmembrane region" description="Helical" evidence="12">
    <location>
        <begin position="167"/>
        <end position="185"/>
    </location>
</feature>
<dbReference type="PANTHER" id="PTHR45453:SF1">
    <property type="entry name" value="PHOSPHATE REGULON SENSOR PROTEIN PHOR"/>
    <property type="match status" value="1"/>
</dbReference>
<feature type="transmembrane region" description="Helical" evidence="12">
    <location>
        <begin position="12"/>
        <end position="33"/>
    </location>
</feature>
<dbReference type="PRINTS" id="PR00344">
    <property type="entry name" value="BCTRLSENSOR"/>
</dbReference>
<dbReference type="SMART" id="SM00387">
    <property type="entry name" value="HATPase_c"/>
    <property type="match status" value="1"/>
</dbReference>
<dbReference type="Proteomes" id="UP000244338">
    <property type="component" value="Unassembled WGS sequence"/>
</dbReference>
<accession>A0A2R6XZP4</accession>
<keyword evidence="12" id="KW-0812">Transmembrane</keyword>
<keyword evidence="7" id="KW-0547">Nucleotide-binding</keyword>
<evidence type="ECO:0000256" key="4">
    <source>
        <dbReference type="ARBA" id="ARBA00022475"/>
    </source>
</evidence>
<keyword evidence="10" id="KW-0902">Two-component regulatory system</keyword>
<dbReference type="EMBL" id="PEBX01000062">
    <property type="protein sequence ID" value="PTQ55893.1"/>
    <property type="molecule type" value="Genomic_DNA"/>
</dbReference>
<dbReference type="SUPFAM" id="SSF55874">
    <property type="entry name" value="ATPase domain of HSP90 chaperone/DNA topoisomerase II/histidine kinase"/>
    <property type="match status" value="1"/>
</dbReference>
<evidence type="ECO:0000259" key="13">
    <source>
        <dbReference type="PROSITE" id="PS50109"/>
    </source>
</evidence>
<comment type="subcellular location">
    <subcellularLocation>
        <location evidence="2">Cell membrane</location>
        <topology evidence="2">Multi-pass membrane protein</topology>
    </subcellularLocation>
</comment>
<proteinExistence type="predicted"/>
<keyword evidence="5" id="KW-0597">Phosphoprotein</keyword>
<dbReference type="SUPFAM" id="SSF158472">
    <property type="entry name" value="HAMP domain-like"/>
    <property type="match status" value="1"/>
</dbReference>
<dbReference type="GO" id="GO:0004721">
    <property type="term" value="F:phosphoprotein phosphatase activity"/>
    <property type="evidence" value="ECO:0007669"/>
    <property type="project" value="TreeGrafter"/>
</dbReference>
<protein>
    <recommendedName>
        <fullName evidence="3">histidine kinase</fullName>
        <ecNumber evidence="3">2.7.13.3</ecNumber>
    </recommendedName>
</protein>
<keyword evidence="8 16" id="KW-0418">Kinase</keyword>
<keyword evidence="12" id="KW-1133">Transmembrane helix</keyword>
<feature type="domain" description="Histidine kinase" evidence="13">
    <location>
        <begin position="360"/>
        <end position="577"/>
    </location>
</feature>
<dbReference type="Gene3D" id="6.10.340.10">
    <property type="match status" value="1"/>
</dbReference>
<dbReference type="FunFam" id="3.30.565.10:FF:000006">
    <property type="entry name" value="Sensor histidine kinase WalK"/>
    <property type="match status" value="1"/>
</dbReference>
<keyword evidence="6" id="KW-0808">Transferase</keyword>
<dbReference type="InterPro" id="IPR036890">
    <property type="entry name" value="HATPase_C_sf"/>
</dbReference>
<dbReference type="Gene3D" id="1.10.287.130">
    <property type="match status" value="1"/>
</dbReference>
<reference evidence="16" key="2">
    <citation type="journal article" date="2018" name="Sci. Rep.">
        <title>Lignite coal burning seam in the remote Altai Mountains harbors a hydrogen-driven thermophilic microbial community.</title>
        <authorList>
            <person name="Kadnikov V.V."/>
            <person name="Mardanov A.V."/>
            <person name="Ivasenko D.A."/>
            <person name="Beletsky A.V."/>
            <person name="Karnachuk O.V."/>
            <person name="Ravin N.V."/>
        </authorList>
    </citation>
    <scope>NUCLEOTIDE SEQUENCE</scope>
    <source>
        <strain evidence="16">AL32</strain>
    </source>
</reference>
<dbReference type="InterPro" id="IPR004358">
    <property type="entry name" value="Sig_transdc_His_kin-like_C"/>
</dbReference>
<dbReference type="InterPro" id="IPR005467">
    <property type="entry name" value="His_kinase_dom"/>
</dbReference>
<evidence type="ECO:0000256" key="2">
    <source>
        <dbReference type="ARBA" id="ARBA00004651"/>
    </source>
</evidence>
<dbReference type="PROSITE" id="PS50109">
    <property type="entry name" value="HIS_KIN"/>
    <property type="match status" value="1"/>
</dbReference>
<comment type="caution">
    <text evidence="16">The sequence shown here is derived from an EMBL/GenBank/DDBJ whole genome shotgun (WGS) entry which is preliminary data.</text>
</comment>
<dbReference type="InterPro" id="IPR003594">
    <property type="entry name" value="HATPase_dom"/>
</dbReference>
<dbReference type="InterPro" id="IPR035965">
    <property type="entry name" value="PAS-like_dom_sf"/>
</dbReference>
<dbReference type="Pfam" id="PF02518">
    <property type="entry name" value="HATPase_c"/>
    <property type="match status" value="1"/>
</dbReference>
<dbReference type="Gene3D" id="3.30.565.10">
    <property type="entry name" value="Histidine kinase-like ATPase, C-terminal domain"/>
    <property type="match status" value="1"/>
</dbReference>
<dbReference type="Pfam" id="PF00512">
    <property type="entry name" value="HisKA"/>
    <property type="match status" value="1"/>
</dbReference>
<dbReference type="FunFam" id="1.10.287.130:FF:000001">
    <property type="entry name" value="Two-component sensor histidine kinase"/>
    <property type="match status" value="1"/>
</dbReference>
<evidence type="ECO:0000256" key="10">
    <source>
        <dbReference type="ARBA" id="ARBA00023012"/>
    </source>
</evidence>
<dbReference type="EMBL" id="PEBX01000057">
    <property type="protein sequence ID" value="PTQ55955.1"/>
    <property type="molecule type" value="Genomic_DNA"/>
</dbReference>
<name>A0A2R6XZP4_9BACL</name>
<evidence type="ECO:0000256" key="11">
    <source>
        <dbReference type="ARBA" id="ARBA00023136"/>
    </source>
</evidence>
<dbReference type="SUPFAM" id="SSF47384">
    <property type="entry name" value="Homodimeric domain of signal transducing histidine kinase"/>
    <property type="match status" value="1"/>
</dbReference>
<reference evidence="18" key="1">
    <citation type="journal article" date="2018" name="Sci. Rep.">
        <title>Lignite coal burning seam in the remote Altai Mountains harbors a hydrogen-driven thermophilic microbial community.</title>
        <authorList>
            <person name="Kadnikov V.V."/>
            <person name="Mardanov A.V."/>
            <person name="Ivasenko D.A."/>
            <person name="Antsiferov D.V."/>
            <person name="Beletsky A.V."/>
            <person name="Karnachuk O.V."/>
            <person name="Ravin N.V."/>
        </authorList>
    </citation>
    <scope>NUCLEOTIDE SEQUENCE [LARGE SCALE GENOMIC DNA]</scope>
</reference>
<dbReference type="SMART" id="SM00304">
    <property type="entry name" value="HAMP"/>
    <property type="match status" value="1"/>
</dbReference>
<dbReference type="InterPro" id="IPR050351">
    <property type="entry name" value="BphY/WalK/GraS-like"/>
</dbReference>
<sequence length="586" mass="66334">MIWRSVVGKLSLTIVGVVSMALILLGMMLAQLFENYFYEREASDLKVLTQSVVKVLENAPNRGEALTSVTQLIESDYRTIFVVNKDNRNVLPRTVQLMLDDPRLSDAWRGETVVFRGQFPDPTGKTRAYLPFLVSAQAHVAPDGLELVLIYETDEPIQAAKNKIDQLIFAALAIALFVTTLYALFLTRRITLPLREMHTAANHIAEGHYNMRLSIDFQDEIGSLARSFNHMAHQLEETMTTLKRERDQLTRILRALGEGVISVDEHLKIRLINPHAENLLSTIFGTSDTLPPVLTSVFKETIAKQEEEKKTIEQGGATLIVLTSPLTDKEKDKILGAVGVLRDVTQERQLDRLRHDFIANVSHELKTPIAMLQGYTEALLDGVYSSPEEQRELINILYEESLRMGRLVYDLLDYTRIETGHFELNLEEAAIQPLIDRLRRRYSAFSAEQDVHLRIICEVQGRAWVDPHRLEQILINLLDNAFRYTPKGGNIDVLIWREERHLKIDVADSGSGIAEEDLPFLFERFYKADKARTRKGEGTGLGLSIVKRLVEAHDGSITVESKLGIGTTFHLDFPHAFAPPLNTHEV</sequence>
<dbReference type="EC" id="2.7.13.3" evidence="3"/>
<dbReference type="InterPro" id="IPR003660">
    <property type="entry name" value="HAMP_dom"/>
</dbReference>
<dbReference type="Pfam" id="PF00672">
    <property type="entry name" value="HAMP"/>
    <property type="match status" value="1"/>
</dbReference>
<evidence type="ECO:0000313" key="18">
    <source>
        <dbReference type="Proteomes" id="UP000244338"/>
    </source>
</evidence>
<evidence type="ECO:0000313" key="16">
    <source>
        <dbReference type="EMBL" id="PTQ55893.1"/>
    </source>
</evidence>
<feature type="domain" description="HAMP" evidence="15">
    <location>
        <begin position="188"/>
        <end position="240"/>
    </location>
</feature>
<dbReference type="Gene3D" id="3.30.450.20">
    <property type="entry name" value="PAS domain"/>
    <property type="match status" value="1"/>
</dbReference>
<dbReference type="CDD" id="cd06225">
    <property type="entry name" value="HAMP"/>
    <property type="match status" value="1"/>
</dbReference>
<dbReference type="PROSITE" id="PS50885">
    <property type="entry name" value="HAMP"/>
    <property type="match status" value="1"/>
</dbReference>
<evidence type="ECO:0000313" key="17">
    <source>
        <dbReference type="EMBL" id="PTQ55955.1"/>
    </source>
</evidence>
<dbReference type="CDD" id="cd00082">
    <property type="entry name" value="HisKA"/>
    <property type="match status" value="1"/>
</dbReference>
<keyword evidence="9" id="KW-0067">ATP-binding</keyword>